<keyword evidence="9" id="KW-1185">Reference proteome</keyword>
<evidence type="ECO:0000313" key="9">
    <source>
        <dbReference type="Proteomes" id="UP000007013"/>
    </source>
</evidence>
<dbReference type="UniPathway" id="UPA00124"/>
<evidence type="ECO:0000259" key="7">
    <source>
        <dbReference type="Pfam" id="PF04321"/>
    </source>
</evidence>
<reference evidence="8 9" key="1">
    <citation type="journal article" date="2011" name="J. Bacteriol.">
        <title>Genome sequence of the verrucomicrobium Opitutus terrae PB90-1, an abundant inhabitant of rice paddy soil ecosystems.</title>
        <authorList>
            <person name="van Passel M.W."/>
            <person name="Kant R."/>
            <person name="Palva A."/>
            <person name="Copeland A."/>
            <person name="Lucas S."/>
            <person name="Lapidus A."/>
            <person name="Glavina del Rio T."/>
            <person name="Pitluck S."/>
            <person name="Goltsman E."/>
            <person name="Clum A."/>
            <person name="Sun H."/>
            <person name="Schmutz J."/>
            <person name="Larimer F.W."/>
            <person name="Land M.L."/>
            <person name="Hauser L."/>
            <person name="Kyrpides N."/>
            <person name="Mikhailova N."/>
            <person name="Richardson P.P."/>
            <person name="Janssen P.H."/>
            <person name="de Vos W.M."/>
            <person name="Smidt H."/>
        </authorList>
    </citation>
    <scope>NUCLEOTIDE SEQUENCE [LARGE SCALE GENOMIC DNA]</scope>
    <source>
        <strain evidence="9">DSM 11246 / JCM 15787 / PB90-1</strain>
    </source>
</reference>
<dbReference type="SUPFAM" id="SSF51735">
    <property type="entry name" value="NAD(P)-binding Rossmann-fold domains"/>
    <property type="match status" value="1"/>
</dbReference>
<dbReference type="Pfam" id="PF04321">
    <property type="entry name" value="RmlD_sub_bind"/>
    <property type="match status" value="1"/>
</dbReference>
<dbReference type="Gene3D" id="3.90.25.10">
    <property type="entry name" value="UDP-galactose 4-epimerase, domain 1"/>
    <property type="match status" value="1"/>
</dbReference>
<feature type="domain" description="RmlD-like substrate binding" evidence="7">
    <location>
        <begin position="5"/>
        <end position="291"/>
    </location>
</feature>
<dbReference type="PANTHER" id="PTHR10491">
    <property type="entry name" value="DTDP-4-DEHYDRORHAMNOSE REDUCTASE"/>
    <property type="match status" value="1"/>
</dbReference>
<accession>B1ZZT1</accession>
<protein>
    <recommendedName>
        <fullName evidence="4 6">dTDP-4-dehydrorhamnose reductase</fullName>
        <ecNumber evidence="3 6">1.1.1.133</ecNumber>
    </recommendedName>
</protein>
<dbReference type="InterPro" id="IPR036291">
    <property type="entry name" value="NAD(P)-bd_dom_sf"/>
</dbReference>
<evidence type="ECO:0000313" key="8">
    <source>
        <dbReference type="EMBL" id="ACB77267.1"/>
    </source>
</evidence>
<dbReference type="GO" id="GO:0019305">
    <property type="term" value="P:dTDP-rhamnose biosynthetic process"/>
    <property type="evidence" value="ECO:0007669"/>
    <property type="project" value="UniProtKB-UniPathway"/>
</dbReference>
<keyword evidence="6 8" id="KW-0560">Oxidoreductase</keyword>
<comment type="similarity">
    <text evidence="2 6">Belongs to the dTDP-4-dehydrorhamnose reductase family.</text>
</comment>
<dbReference type="PANTHER" id="PTHR10491:SF4">
    <property type="entry name" value="METHIONINE ADENOSYLTRANSFERASE 2 SUBUNIT BETA"/>
    <property type="match status" value="1"/>
</dbReference>
<dbReference type="Proteomes" id="UP000007013">
    <property type="component" value="Chromosome"/>
</dbReference>
<dbReference type="OrthoDB" id="9803892at2"/>
<evidence type="ECO:0000256" key="3">
    <source>
        <dbReference type="ARBA" id="ARBA00012929"/>
    </source>
</evidence>
<evidence type="ECO:0000256" key="2">
    <source>
        <dbReference type="ARBA" id="ARBA00010944"/>
    </source>
</evidence>
<dbReference type="KEGG" id="ote:Oter_3993"/>
<dbReference type="InterPro" id="IPR029903">
    <property type="entry name" value="RmlD-like-bd"/>
</dbReference>
<sequence>MPLPKILLFGKVGQVGWELRRTLAPMSQLVAVDYPDVDFTAPDSIRRAIAEAAPNIVINAAAYTAVDKCESEFALAKQINADAPGVMAEEAQRRGALLVHYSTDYVFDGTKTSPYVEADAPNPLSAYGRSKLAGDEAIRRTGCNHLIFRLCWVYGARGANFMLTMQRLAREREKLRVVADQFGCPTWSRMIAETTAHALRSVRSAADARALSGAYHLAASGHTSWHGFASAIIDLMPLDARKCRAVEAITSAEYPTPTKRPAYSVLSCAKLEQAFGLRLPDWHESLRQVVES</sequence>
<dbReference type="CDD" id="cd05254">
    <property type="entry name" value="dTDP_HR_like_SDR_e"/>
    <property type="match status" value="1"/>
</dbReference>
<dbReference type="GO" id="GO:0008831">
    <property type="term" value="F:dTDP-4-dehydrorhamnose reductase activity"/>
    <property type="evidence" value="ECO:0007669"/>
    <property type="project" value="UniProtKB-EC"/>
</dbReference>
<dbReference type="HOGENOM" id="CLU_045518_1_0_0"/>
<evidence type="ECO:0000256" key="6">
    <source>
        <dbReference type="RuleBase" id="RU364082"/>
    </source>
</evidence>
<dbReference type="Gene3D" id="3.40.50.720">
    <property type="entry name" value="NAD(P)-binding Rossmann-like Domain"/>
    <property type="match status" value="1"/>
</dbReference>
<dbReference type="STRING" id="452637.Oter_3993"/>
<keyword evidence="6" id="KW-0521">NADP</keyword>
<comment type="function">
    <text evidence="6">Catalyzes the reduction of dTDP-6-deoxy-L-lyxo-4-hexulose to yield dTDP-L-rhamnose.</text>
</comment>
<dbReference type="GO" id="GO:0005829">
    <property type="term" value="C:cytosol"/>
    <property type="evidence" value="ECO:0007669"/>
    <property type="project" value="TreeGrafter"/>
</dbReference>
<gene>
    <name evidence="8" type="ordered locus">Oter_3993</name>
</gene>
<comment type="pathway">
    <text evidence="1 6">Carbohydrate biosynthesis; dTDP-L-rhamnose biosynthesis.</text>
</comment>
<dbReference type="eggNOG" id="COG1091">
    <property type="taxonomic scope" value="Bacteria"/>
</dbReference>
<evidence type="ECO:0000256" key="1">
    <source>
        <dbReference type="ARBA" id="ARBA00004781"/>
    </source>
</evidence>
<name>B1ZZT1_OPITP</name>
<dbReference type="EMBL" id="CP001032">
    <property type="protein sequence ID" value="ACB77267.1"/>
    <property type="molecule type" value="Genomic_DNA"/>
</dbReference>
<comment type="catalytic activity">
    <reaction evidence="5">
        <text>dTDP-beta-L-rhamnose + NADP(+) = dTDP-4-dehydro-beta-L-rhamnose + NADPH + H(+)</text>
        <dbReference type="Rhea" id="RHEA:21796"/>
        <dbReference type="ChEBI" id="CHEBI:15378"/>
        <dbReference type="ChEBI" id="CHEBI:57510"/>
        <dbReference type="ChEBI" id="CHEBI:57783"/>
        <dbReference type="ChEBI" id="CHEBI:58349"/>
        <dbReference type="ChEBI" id="CHEBI:62830"/>
        <dbReference type="EC" id="1.1.1.133"/>
    </reaction>
</comment>
<dbReference type="NCBIfam" id="TIGR01214">
    <property type="entry name" value="rmlD"/>
    <property type="match status" value="1"/>
</dbReference>
<dbReference type="RefSeq" id="WP_012376795.1">
    <property type="nucleotide sequence ID" value="NC_010571.1"/>
</dbReference>
<dbReference type="AlphaFoldDB" id="B1ZZT1"/>
<proteinExistence type="inferred from homology"/>
<evidence type="ECO:0000256" key="5">
    <source>
        <dbReference type="ARBA" id="ARBA00048200"/>
    </source>
</evidence>
<organism evidence="8 9">
    <name type="scientific">Opitutus terrae (strain DSM 11246 / JCM 15787 / PB90-1)</name>
    <dbReference type="NCBI Taxonomy" id="452637"/>
    <lineage>
        <taxon>Bacteria</taxon>
        <taxon>Pseudomonadati</taxon>
        <taxon>Verrucomicrobiota</taxon>
        <taxon>Opitutia</taxon>
        <taxon>Opitutales</taxon>
        <taxon>Opitutaceae</taxon>
        <taxon>Opitutus</taxon>
    </lineage>
</organism>
<evidence type="ECO:0000256" key="4">
    <source>
        <dbReference type="ARBA" id="ARBA00017099"/>
    </source>
</evidence>
<dbReference type="EC" id="1.1.1.133" evidence="3 6"/>
<dbReference type="InterPro" id="IPR005913">
    <property type="entry name" value="dTDP_dehydrorham_reduct"/>
</dbReference>